<comment type="caution">
    <text evidence="2">The sequence shown here is derived from an EMBL/GenBank/DDBJ whole genome shotgun (WGS) entry which is preliminary data.</text>
</comment>
<dbReference type="EMBL" id="SHMG01000005">
    <property type="protein sequence ID" value="TAA42488.1"/>
    <property type="molecule type" value="Genomic_DNA"/>
</dbReference>
<evidence type="ECO:0000256" key="1">
    <source>
        <dbReference type="SAM" id="MobiDB-lite"/>
    </source>
</evidence>
<proteinExistence type="predicted"/>
<sequence length="62" mass="7196">MSRPKRKPGQKKDPNPGYERTQAHTVKTKGGQDVTWIDGMVLVELREEYRRSGLSWPGEERK</sequence>
<organism evidence="2 3">
    <name type="scientific">Pseudoxanthomonas winnipegensis</name>
    <dbReference type="NCBI Taxonomy" id="2480810"/>
    <lineage>
        <taxon>Bacteria</taxon>
        <taxon>Pseudomonadati</taxon>
        <taxon>Pseudomonadota</taxon>
        <taxon>Gammaproteobacteria</taxon>
        <taxon>Lysobacterales</taxon>
        <taxon>Lysobacteraceae</taxon>
        <taxon>Pseudoxanthomonas</taxon>
    </lineage>
</organism>
<reference evidence="2 3" key="1">
    <citation type="submission" date="2019-02" db="EMBL/GenBank/DDBJ databases">
        <title>WGS of Pseudoxanthomonas species novum from clinical isolates.</title>
        <authorList>
            <person name="Bernier A.-M."/>
            <person name="Bernard K."/>
            <person name="Vachon A."/>
        </authorList>
    </citation>
    <scope>NUCLEOTIDE SEQUENCE [LARGE SCALE GENOMIC DNA]</scope>
    <source>
        <strain evidence="2 3">NML130969</strain>
    </source>
</reference>
<evidence type="ECO:0000313" key="3">
    <source>
        <dbReference type="Proteomes" id="UP000294164"/>
    </source>
</evidence>
<name>A0A4Q8M5Q9_9GAMM</name>
<dbReference type="AlphaFoldDB" id="A0A4Q8M5Q9"/>
<feature type="region of interest" description="Disordered" evidence="1">
    <location>
        <begin position="1"/>
        <end position="31"/>
    </location>
</feature>
<evidence type="ECO:0000313" key="2">
    <source>
        <dbReference type="EMBL" id="TAA42488.1"/>
    </source>
</evidence>
<dbReference type="RefSeq" id="WP_130534515.1">
    <property type="nucleotide sequence ID" value="NZ_SHMG01000005.1"/>
</dbReference>
<gene>
    <name evidence="2" type="ORF">EA655_10700</name>
</gene>
<dbReference type="Proteomes" id="UP000294164">
    <property type="component" value="Unassembled WGS sequence"/>
</dbReference>
<protein>
    <submittedName>
        <fullName evidence="2">Uncharacterized protein</fullName>
    </submittedName>
</protein>
<accession>A0A4Q8M5Q9</accession>